<proteinExistence type="predicted"/>
<comment type="caution">
    <text evidence="3">The sequence shown here is derived from an EMBL/GenBank/DDBJ whole genome shotgun (WGS) entry which is preliminary data.</text>
</comment>
<dbReference type="Proteomes" id="UP000541444">
    <property type="component" value="Unassembled WGS sequence"/>
</dbReference>
<feature type="region of interest" description="Disordered" evidence="2">
    <location>
        <begin position="348"/>
        <end position="373"/>
    </location>
</feature>
<dbReference type="EMBL" id="JACGCM010000455">
    <property type="protein sequence ID" value="KAF6171702.1"/>
    <property type="molecule type" value="Genomic_DNA"/>
</dbReference>
<feature type="coiled-coil region" evidence="1">
    <location>
        <begin position="286"/>
        <end position="320"/>
    </location>
</feature>
<feature type="region of interest" description="Disordered" evidence="2">
    <location>
        <begin position="413"/>
        <end position="466"/>
    </location>
</feature>
<dbReference type="OrthoDB" id="1894403at2759"/>
<sequence>MEDDHGFGSARATLPPSLVSLTPYISPTPTRRLSSCFTEQARPVHSAPRLSWVSLQGRIVGAEECSSARAIGGSLGGEEAVAWELFSPIHRVLIVAVIAVAAADLKKSRQILKLQRSVDLRDQVLLSMQEKLDNLCEQANSVKDIPQVEDDFLFLKEDEGFYLKDGTQTENIRVWNCGCHSCDQHFLQSNEYQGESVERVSSGNEMMKFQLPLIVGAEQEERRISDFSDWASSMTSAGDIQLHPLHPLAIEQDIYNLQRECQEKDATIKDLSASIRASDVAGSKKIEELEDIIRRKNMVLNKLKKDMVVLEQKVIHLTRLRRPSFSSTQTTSPLPVMYDNLIYDMDSSTSPYSSDSDSDLKNQPQASTSTACEYHDISSKQEDIFVRWNRRIGFVKAPISVQRLSVRRSKLGCVSPTNKENTKSDTDVNLKPNHSVSSSSEDLKGNRRRNQRGSGRKEITSTKRWV</sequence>
<name>A0A7J7NXJ7_9MAGN</name>
<reference evidence="3 4" key="1">
    <citation type="journal article" date="2020" name="IScience">
        <title>Genome Sequencing of the Endangered Kingdonia uniflora (Circaeasteraceae, Ranunculales) Reveals Potential Mechanisms of Evolutionary Specialization.</title>
        <authorList>
            <person name="Sun Y."/>
            <person name="Deng T."/>
            <person name="Zhang A."/>
            <person name="Moore M.J."/>
            <person name="Landis J.B."/>
            <person name="Lin N."/>
            <person name="Zhang H."/>
            <person name="Zhang X."/>
            <person name="Huang J."/>
            <person name="Zhang X."/>
            <person name="Sun H."/>
            <person name="Wang H."/>
        </authorList>
    </citation>
    <scope>NUCLEOTIDE SEQUENCE [LARGE SCALE GENOMIC DNA]</scope>
    <source>
        <strain evidence="3">TB1705</strain>
        <tissue evidence="3">Leaf</tissue>
    </source>
</reference>
<keyword evidence="1" id="KW-0175">Coiled coil</keyword>
<dbReference type="AlphaFoldDB" id="A0A7J7NXJ7"/>
<feature type="compositionally biased region" description="Basic and acidic residues" evidence="2">
    <location>
        <begin position="455"/>
        <end position="466"/>
    </location>
</feature>
<organism evidence="3 4">
    <name type="scientific">Kingdonia uniflora</name>
    <dbReference type="NCBI Taxonomy" id="39325"/>
    <lineage>
        <taxon>Eukaryota</taxon>
        <taxon>Viridiplantae</taxon>
        <taxon>Streptophyta</taxon>
        <taxon>Embryophyta</taxon>
        <taxon>Tracheophyta</taxon>
        <taxon>Spermatophyta</taxon>
        <taxon>Magnoliopsida</taxon>
        <taxon>Ranunculales</taxon>
        <taxon>Circaeasteraceae</taxon>
        <taxon>Kingdonia</taxon>
    </lineage>
</organism>
<dbReference type="PANTHER" id="PTHR35507:SF1">
    <property type="entry name" value="TMF_TATA_BD DOMAIN-CONTAINING PROTEIN"/>
    <property type="match status" value="1"/>
</dbReference>
<evidence type="ECO:0000256" key="2">
    <source>
        <dbReference type="SAM" id="MobiDB-lite"/>
    </source>
</evidence>
<accession>A0A7J7NXJ7</accession>
<evidence type="ECO:0000313" key="4">
    <source>
        <dbReference type="Proteomes" id="UP000541444"/>
    </source>
</evidence>
<gene>
    <name evidence="3" type="ORF">GIB67_007223</name>
</gene>
<keyword evidence="4" id="KW-1185">Reference proteome</keyword>
<evidence type="ECO:0000313" key="3">
    <source>
        <dbReference type="EMBL" id="KAF6171702.1"/>
    </source>
</evidence>
<protein>
    <submittedName>
        <fullName evidence="3">Uncharacterized protein</fullName>
    </submittedName>
</protein>
<evidence type="ECO:0000256" key="1">
    <source>
        <dbReference type="SAM" id="Coils"/>
    </source>
</evidence>
<dbReference type="PANTHER" id="PTHR35507">
    <property type="entry name" value="OS09G0488600 PROTEIN"/>
    <property type="match status" value="1"/>
</dbReference>
<feature type="compositionally biased region" description="Polar residues" evidence="2">
    <location>
        <begin position="361"/>
        <end position="371"/>
    </location>
</feature>